<comment type="pathway">
    <text evidence="1">Cell wall biogenesis; cell wall polysaccharide biosynthesis.</text>
</comment>
<dbReference type="InterPro" id="IPR029044">
    <property type="entry name" value="Nucleotide-diphossugar_trans"/>
</dbReference>
<comment type="caution">
    <text evidence="6">The sequence shown here is derived from an EMBL/GenBank/DDBJ whole genome shotgun (WGS) entry which is preliminary data.</text>
</comment>
<dbReference type="InterPro" id="IPR023981">
    <property type="entry name" value="MftF"/>
</dbReference>
<dbReference type="SUPFAM" id="SSF53448">
    <property type="entry name" value="Nucleotide-diphospho-sugar transferases"/>
    <property type="match status" value="1"/>
</dbReference>
<dbReference type="PANTHER" id="PTHR43179">
    <property type="entry name" value="RHAMNOSYLTRANSFERASE WBBL"/>
    <property type="match status" value="1"/>
</dbReference>
<evidence type="ECO:0000256" key="3">
    <source>
        <dbReference type="ARBA" id="ARBA00022676"/>
    </source>
</evidence>
<evidence type="ECO:0000256" key="1">
    <source>
        <dbReference type="ARBA" id="ARBA00004776"/>
    </source>
</evidence>
<comment type="similarity">
    <text evidence="2">Belongs to the glycosyltransferase 2 family.</text>
</comment>
<evidence type="ECO:0000256" key="4">
    <source>
        <dbReference type="ARBA" id="ARBA00022679"/>
    </source>
</evidence>
<accession>A0ABP6Q6K4</accession>
<reference evidence="7" key="1">
    <citation type="journal article" date="2019" name="Int. J. Syst. Evol. Microbiol.">
        <title>The Global Catalogue of Microorganisms (GCM) 10K type strain sequencing project: providing services to taxonomists for standard genome sequencing and annotation.</title>
        <authorList>
            <consortium name="The Broad Institute Genomics Platform"/>
            <consortium name="The Broad Institute Genome Sequencing Center for Infectious Disease"/>
            <person name="Wu L."/>
            <person name="Ma J."/>
        </authorList>
    </citation>
    <scope>NUCLEOTIDE SEQUENCE [LARGE SCALE GENOMIC DNA]</scope>
    <source>
        <strain evidence="7">JCM 9377</strain>
    </source>
</reference>
<dbReference type="RefSeq" id="WP_344825043.1">
    <property type="nucleotide sequence ID" value="NZ_BAAAUV010000004.1"/>
</dbReference>
<name>A0ABP6Q6K4_9ACTN</name>
<sequence length="463" mass="48973">MTPVVIDRRVAFRSGGRVAMGGAPWKVVRFADAALPFLGELRRAGEAGVVPVSPVERAVARRLLDQGLAHPGPAPRPGPHPVTVVVPAYGRADRLRRCLASLGGLPVIVVDDASPDPGPVRAAAEAHGARLVRHRVNRGPAAARNTGLRLAGTPFVAFVDSDCRVEPGWLDALMPCLDDPGTAAAAPRVVPAPGGPRILARYERTRSALDMGGAPALVRPGARLSFVPSATLLVRRETVAALGFDEALRLGEDVDLVWRLSDAGHHVRFRPAARVAHDPRPTWREWAVRRHEYGTSAAELAARHPGRLAPVRPSPWNLAALALLVSGRPAAAAATAAVSAALLARGMGHLPGHRALSATIVAQGVAADPAALGHALRREWWPLGLVCLAAAPRRRAARAAAAAMLLPIAAEWLRAPSLDPVRYTAVRLADDLAYGTGVWASALRHRTAAPLLPLLRRPKARRT</sequence>
<dbReference type="Proteomes" id="UP001501237">
    <property type="component" value="Unassembled WGS sequence"/>
</dbReference>
<dbReference type="PANTHER" id="PTHR43179:SF12">
    <property type="entry name" value="GALACTOFURANOSYLTRANSFERASE GLFT2"/>
    <property type="match status" value="1"/>
</dbReference>
<keyword evidence="7" id="KW-1185">Reference proteome</keyword>
<feature type="domain" description="Glycosyltransferase 2-like" evidence="5">
    <location>
        <begin position="83"/>
        <end position="205"/>
    </location>
</feature>
<proteinExistence type="inferred from homology"/>
<dbReference type="NCBIfam" id="TIGR03965">
    <property type="entry name" value="mycofact_glyco"/>
    <property type="match status" value="1"/>
</dbReference>
<evidence type="ECO:0000313" key="7">
    <source>
        <dbReference type="Proteomes" id="UP001501237"/>
    </source>
</evidence>
<evidence type="ECO:0000313" key="6">
    <source>
        <dbReference type="EMBL" id="GAA3204852.1"/>
    </source>
</evidence>
<gene>
    <name evidence="6" type="primary">mftF</name>
    <name evidence="6" type="ORF">GCM10010468_19580</name>
</gene>
<dbReference type="InterPro" id="IPR001173">
    <property type="entry name" value="Glyco_trans_2-like"/>
</dbReference>
<keyword evidence="3" id="KW-0328">Glycosyltransferase</keyword>
<dbReference type="Pfam" id="PF00535">
    <property type="entry name" value="Glycos_transf_2"/>
    <property type="match status" value="1"/>
</dbReference>
<dbReference type="Gene3D" id="3.90.550.10">
    <property type="entry name" value="Spore Coat Polysaccharide Biosynthesis Protein SpsA, Chain A"/>
    <property type="match status" value="1"/>
</dbReference>
<evidence type="ECO:0000256" key="2">
    <source>
        <dbReference type="ARBA" id="ARBA00006739"/>
    </source>
</evidence>
<evidence type="ECO:0000259" key="5">
    <source>
        <dbReference type="Pfam" id="PF00535"/>
    </source>
</evidence>
<organism evidence="6 7">
    <name type="scientific">Actinocorallia longicatena</name>
    <dbReference type="NCBI Taxonomy" id="111803"/>
    <lineage>
        <taxon>Bacteria</taxon>
        <taxon>Bacillati</taxon>
        <taxon>Actinomycetota</taxon>
        <taxon>Actinomycetes</taxon>
        <taxon>Streptosporangiales</taxon>
        <taxon>Thermomonosporaceae</taxon>
        <taxon>Actinocorallia</taxon>
    </lineage>
</organism>
<protein>
    <submittedName>
        <fullName evidence="6">Mycofactocin biosynthesis glycosyltransferase MftF</fullName>
    </submittedName>
</protein>
<dbReference type="EMBL" id="BAAAUV010000004">
    <property type="protein sequence ID" value="GAA3204852.1"/>
    <property type="molecule type" value="Genomic_DNA"/>
</dbReference>
<keyword evidence="4" id="KW-0808">Transferase</keyword>